<gene>
    <name evidence="2" type="primary">cnrA</name>
    <name evidence="2" type="ORF">SPACI_035540</name>
</gene>
<sequence length="363" mass="39843">MLRISGPDHDKVRDIAGKARDILATDPNLTDISLDWNEKSKVLRLDIDQTKARALGLDNQVLTASLQTLLSGAAVGEFREKDKTVGIVFRVDRDSRQDLSRLKDLSIHIDGGRFVPLDQIAKIRYEAEEGMIWRRDLKPTITLQADTAEGVLGDDAAIAAYERLKDLRTSLPSGYDIKIDGSAESSENAMRWLLQPVPAMIVLIITLLMFQLHNIPKTLMTLLTAPLGMIGVTPALLLTGRPLGFVVQLGILALAGIIIRNSVILIDQIDRHIDAGEPLWDAVIHATISRFRPIMLTAAAAILGMLPLVSSIFWGPMAVAIAGGLFAATVLTLIVLPVLYATWYKVNQPMRDTPIKFLFNTST</sequence>
<dbReference type="Gene3D" id="1.20.1640.10">
    <property type="entry name" value="Multidrug efflux transporter AcrB transmembrane domain"/>
    <property type="match status" value="1"/>
</dbReference>
<dbReference type="PANTHER" id="PTHR32063">
    <property type="match status" value="1"/>
</dbReference>
<dbReference type="Gene3D" id="3.30.70.1440">
    <property type="entry name" value="Multidrug efflux transporter AcrB pore domain"/>
    <property type="match status" value="1"/>
</dbReference>
<dbReference type="Proteomes" id="UP000216052">
    <property type="component" value="Chromosome"/>
</dbReference>
<feature type="transmembrane region" description="Helical" evidence="1">
    <location>
        <begin position="243"/>
        <end position="263"/>
    </location>
</feature>
<feature type="transmembrane region" description="Helical" evidence="1">
    <location>
        <begin position="219"/>
        <end position="237"/>
    </location>
</feature>
<dbReference type="InterPro" id="IPR027463">
    <property type="entry name" value="AcrB_DN_DC_subdom"/>
</dbReference>
<evidence type="ECO:0000313" key="2">
    <source>
        <dbReference type="EMBL" id="XFO73455.1"/>
    </source>
</evidence>
<evidence type="ECO:0000256" key="1">
    <source>
        <dbReference type="SAM" id="Phobius"/>
    </source>
</evidence>
<evidence type="ECO:0000313" key="3">
    <source>
        <dbReference type="Proteomes" id="UP000216052"/>
    </source>
</evidence>
<keyword evidence="1" id="KW-0812">Transmembrane</keyword>
<dbReference type="SUPFAM" id="SSF82866">
    <property type="entry name" value="Multidrug efflux transporter AcrB transmembrane domain"/>
    <property type="match status" value="1"/>
</dbReference>
<name>A0ABZ3J5G6_SPOA4</name>
<dbReference type="Pfam" id="PF00873">
    <property type="entry name" value="ACR_tran"/>
    <property type="match status" value="1"/>
</dbReference>
<dbReference type="EMBL" id="CP155571">
    <property type="protein sequence ID" value="XFO73455.1"/>
    <property type="molecule type" value="Genomic_DNA"/>
</dbReference>
<keyword evidence="3" id="KW-1185">Reference proteome</keyword>
<keyword evidence="1" id="KW-1133">Transmembrane helix</keyword>
<organism evidence="2 3">
    <name type="scientific">Sporomusa acidovorans (strain ATCC 49682 / DSM 3132 / Mol)</name>
    <dbReference type="NCBI Taxonomy" id="1123286"/>
    <lineage>
        <taxon>Bacteria</taxon>
        <taxon>Bacillati</taxon>
        <taxon>Bacillota</taxon>
        <taxon>Negativicutes</taxon>
        <taxon>Selenomonadales</taxon>
        <taxon>Sporomusaceae</taxon>
        <taxon>Sporomusa</taxon>
    </lineage>
</organism>
<keyword evidence="1" id="KW-0472">Membrane</keyword>
<dbReference type="PANTHER" id="PTHR32063:SF18">
    <property type="entry name" value="CATION EFFLUX SYSTEM PROTEIN"/>
    <property type="match status" value="1"/>
</dbReference>
<dbReference type="Gene3D" id="3.30.2090.10">
    <property type="entry name" value="Multidrug efflux transporter AcrB TolC docking domain, DN and DC subdomains"/>
    <property type="match status" value="1"/>
</dbReference>
<protein>
    <submittedName>
        <fullName evidence="2">Nickel and cobalt resistance protein CnrA</fullName>
    </submittedName>
</protein>
<feature type="transmembrane region" description="Helical" evidence="1">
    <location>
        <begin position="320"/>
        <end position="341"/>
    </location>
</feature>
<accession>A0ABZ3J5G6</accession>
<proteinExistence type="predicted"/>
<reference evidence="2" key="1">
    <citation type="submission" date="2024-05" db="EMBL/GenBank/DDBJ databases">
        <title>Isolation and characterization of Sporomusa carbonis sp. nov., a carboxydotrophic hydrogenogen in the genus of Sporomusa isolated from a charcoal burning pile.</title>
        <authorList>
            <person name="Boeer T."/>
            <person name="Rosenbaum F."/>
            <person name="Eysell L."/>
            <person name="Mueller V."/>
            <person name="Daniel R."/>
            <person name="Poehlein A."/>
        </authorList>
    </citation>
    <scope>NUCLEOTIDE SEQUENCE [LARGE SCALE GENOMIC DNA]</scope>
    <source>
        <strain evidence="2">DSM 3132</strain>
    </source>
</reference>
<feature type="transmembrane region" description="Helical" evidence="1">
    <location>
        <begin position="192"/>
        <end position="212"/>
    </location>
</feature>
<dbReference type="InterPro" id="IPR001036">
    <property type="entry name" value="Acrflvin-R"/>
</dbReference>
<dbReference type="SUPFAM" id="SSF82714">
    <property type="entry name" value="Multidrug efflux transporter AcrB TolC docking domain, DN and DC subdomains"/>
    <property type="match status" value="1"/>
</dbReference>
<feature type="transmembrane region" description="Helical" evidence="1">
    <location>
        <begin position="294"/>
        <end position="314"/>
    </location>
</feature>